<dbReference type="PANTHER" id="PTHR11596">
    <property type="entry name" value="ALKALINE PHOSPHATASE"/>
    <property type="match status" value="1"/>
</dbReference>
<feature type="active site" description="Phosphoserine intermediate" evidence="2">
    <location>
        <position position="80"/>
    </location>
</feature>
<organism evidence="3 4">
    <name type="scientific">Nesidiocoris tenuis</name>
    <dbReference type="NCBI Taxonomy" id="355587"/>
    <lineage>
        <taxon>Eukaryota</taxon>
        <taxon>Metazoa</taxon>
        <taxon>Ecdysozoa</taxon>
        <taxon>Arthropoda</taxon>
        <taxon>Hexapoda</taxon>
        <taxon>Insecta</taxon>
        <taxon>Pterygota</taxon>
        <taxon>Neoptera</taxon>
        <taxon>Paraneoptera</taxon>
        <taxon>Hemiptera</taxon>
        <taxon>Heteroptera</taxon>
        <taxon>Panheteroptera</taxon>
        <taxon>Cimicomorpha</taxon>
        <taxon>Miridae</taxon>
        <taxon>Dicyphina</taxon>
        <taxon>Nesidiocoris</taxon>
    </lineage>
</organism>
<dbReference type="Gene3D" id="3.40.720.10">
    <property type="entry name" value="Alkaline Phosphatase, subunit A"/>
    <property type="match status" value="1"/>
</dbReference>
<gene>
    <name evidence="3" type="ORF">NTEN_LOCUS18758</name>
</gene>
<accession>A0A6H5HDG3</accession>
<keyword evidence="4" id="KW-1185">Reference proteome</keyword>
<dbReference type="SUPFAM" id="SSF53649">
    <property type="entry name" value="Alkaline phosphatase-like"/>
    <property type="match status" value="1"/>
</dbReference>
<dbReference type="Proteomes" id="UP000479000">
    <property type="component" value="Unassembled WGS sequence"/>
</dbReference>
<dbReference type="PANTHER" id="PTHR11596:SF91">
    <property type="entry name" value="ALKALINE PHOSPHATASE-RELATED"/>
    <property type="match status" value="1"/>
</dbReference>
<evidence type="ECO:0000313" key="4">
    <source>
        <dbReference type="Proteomes" id="UP000479000"/>
    </source>
</evidence>
<dbReference type="EMBL" id="CADCXU010027694">
    <property type="protein sequence ID" value="CAB0014321.1"/>
    <property type="molecule type" value="Genomic_DNA"/>
</dbReference>
<dbReference type="InterPro" id="IPR017850">
    <property type="entry name" value="Alkaline_phosphatase_core_sf"/>
</dbReference>
<reference evidence="3 4" key="1">
    <citation type="submission" date="2020-02" db="EMBL/GenBank/DDBJ databases">
        <authorList>
            <person name="Ferguson B K."/>
        </authorList>
    </citation>
    <scope>NUCLEOTIDE SEQUENCE [LARGE SCALE GENOMIC DNA]</scope>
</reference>
<evidence type="ECO:0000313" key="3">
    <source>
        <dbReference type="EMBL" id="CAB0014321.1"/>
    </source>
</evidence>
<dbReference type="GO" id="GO:0004035">
    <property type="term" value="F:alkaline phosphatase activity"/>
    <property type="evidence" value="ECO:0007669"/>
    <property type="project" value="UniProtKB-EC"/>
</dbReference>
<dbReference type="Pfam" id="PF00245">
    <property type="entry name" value="Alk_phosphatase"/>
    <property type="match status" value="1"/>
</dbReference>
<dbReference type="InterPro" id="IPR001952">
    <property type="entry name" value="Alkaline_phosphatase"/>
</dbReference>
<proteinExistence type="predicted"/>
<sequence length="140" mass="15259">MIPINGTKHVQSDKEGAIGGKIHAALTKLASDQIPNCPHSEFDAELLASFFQNWVQSVQVEVVDSREQMTYNLDAQIGESSACATALLCGVKANFETVGLDINGKFGNCASSFKSKVESLVSWAQQEGTQKIFRLQERHS</sequence>
<dbReference type="EC" id="3.1.3.1" evidence="1"/>
<name>A0A6H5HDG3_9HEMI</name>
<dbReference type="AlphaFoldDB" id="A0A6H5HDG3"/>
<evidence type="ECO:0000256" key="1">
    <source>
        <dbReference type="ARBA" id="ARBA00012647"/>
    </source>
</evidence>
<evidence type="ECO:0000256" key="2">
    <source>
        <dbReference type="PIRSR" id="PIRSR601952-1"/>
    </source>
</evidence>
<protein>
    <recommendedName>
        <fullName evidence="1">alkaline phosphatase</fullName>
        <ecNumber evidence="1">3.1.3.1</ecNumber>
    </recommendedName>
</protein>
<dbReference type="OrthoDB" id="5818554at2759"/>